<evidence type="ECO:0000256" key="3">
    <source>
        <dbReference type="ARBA" id="ARBA00022884"/>
    </source>
</evidence>
<keyword evidence="9" id="KW-1185">Reference proteome</keyword>
<dbReference type="RefSeq" id="WP_268922863.1">
    <property type="nucleotide sequence ID" value="NZ_JAPTGC010000005.1"/>
</dbReference>
<dbReference type="Gene3D" id="1.10.8.50">
    <property type="match status" value="1"/>
</dbReference>
<dbReference type="NCBIfam" id="TIGR03629">
    <property type="entry name" value="uS13_arch"/>
    <property type="match status" value="1"/>
</dbReference>
<keyword evidence="4 6" id="KW-0689">Ribosomal protein</keyword>
<protein>
    <recommendedName>
        <fullName evidence="6">Small ribosomal subunit protein uS13</fullName>
    </recommendedName>
</protein>
<reference evidence="8" key="1">
    <citation type="submission" date="2022-12" db="EMBL/GenBank/DDBJ databases">
        <title>Isolation and characterisation of novel Methanocorpusculum spp. from native Australian herbivores indicates the genus is ancestrally host-associated.</title>
        <authorList>
            <person name="Volmer J.G."/>
            <person name="Soo R.M."/>
            <person name="Evans P.N."/>
            <person name="Hoedt E.C."/>
            <person name="Astorga Alsina A.L."/>
            <person name="Woodcroft B.J."/>
            <person name="Tyson G.W."/>
            <person name="Hugenholtz P."/>
            <person name="Morrison M."/>
        </authorList>
    </citation>
    <scope>NUCLEOTIDE SEQUENCE</scope>
    <source>
        <strain evidence="8">CW153</strain>
    </source>
</reference>
<proteinExistence type="inferred from homology"/>
<dbReference type="InterPro" id="IPR019977">
    <property type="entry name" value="Ribosomal_uS13_archaeal"/>
</dbReference>
<dbReference type="EMBL" id="JAPTGC010000005">
    <property type="protein sequence ID" value="MCZ0862606.1"/>
    <property type="molecule type" value="Genomic_DNA"/>
</dbReference>
<keyword evidence="3 6" id="KW-0694">RNA-binding</keyword>
<evidence type="ECO:0000256" key="2">
    <source>
        <dbReference type="ARBA" id="ARBA00022730"/>
    </source>
</evidence>
<dbReference type="HAMAP" id="MF_01315">
    <property type="entry name" value="Ribosomal_uS13"/>
    <property type="match status" value="1"/>
</dbReference>
<sequence>MVEESELKYFVRIINNDLDGTQPVQLALTGIKGIGLHAALVISRRAGVDTHATMGLLADEDVARLEEQVLAYPTSVPAWMVNRPVDVYSGVPKHLYGSDLALAKEDDINLMKKMRCYRGIRHENGLKVRGQGTKSTGRFGKIVGVSKRRNT</sequence>
<dbReference type="PANTHER" id="PTHR10871">
    <property type="entry name" value="30S RIBOSOMAL PROTEIN S13/40S RIBOSOMAL PROTEIN S18"/>
    <property type="match status" value="1"/>
</dbReference>
<evidence type="ECO:0000256" key="4">
    <source>
        <dbReference type="ARBA" id="ARBA00022980"/>
    </source>
</evidence>
<comment type="caution">
    <text evidence="8">The sequence shown here is derived from an EMBL/GenBank/DDBJ whole genome shotgun (WGS) entry which is preliminary data.</text>
</comment>
<evidence type="ECO:0000313" key="8">
    <source>
        <dbReference type="EMBL" id="MCZ0862606.1"/>
    </source>
</evidence>
<keyword evidence="5 6" id="KW-0687">Ribonucleoprotein</keyword>
<dbReference type="PROSITE" id="PS50159">
    <property type="entry name" value="RIBOSOMAL_S13_2"/>
    <property type="match status" value="1"/>
</dbReference>
<dbReference type="GO" id="GO:0005840">
    <property type="term" value="C:ribosome"/>
    <property type="evidence" value="ECO:0007669"/>
    <property type="project" value="UniProtKB-KW"/>
</dbReference>
<keyword evidence="2 6" id="KW-0699">rRNA-binding</keyword>
<evidence type="ECO:0000256" key="7">
    <source>
        <dbReference type="RuleBase" id="RU003830"/>
    </source>
</evidence>
<comment type="function">
    <text evidence="6">Located at the top of the head of the 30S subunit, it contacts several helices of the 16S rRNA. In the 70S ribosome it contacts the 23S rRNA (bridge B1a) and protein L5 of the 50S subunit (bridge B1b), connecting the 2 subunits; these bridges are implicated in subunit movement.</text>
</comment>
<dbReference type="InterPro" id="IPR027437">
    <property type="entry name" value="Rbsml_uS13_C"/>
</dbReference>
<gene>
    <name evidence="6" type="primary">rps13</name>
    <name evidence="8" type="ORF">O0S09_04955</name>
</gene>
<dbReference type="InterPro" id="IPR018269">
    <property type="entry name" value="Ribosomal_uS13_CS"/>
</dbReference>
<name>A0ABT4IM27_9EURY</name>
<organism evidence="8 9">
    <name type="scientific">Methanocorpusculum vombati</name>
    <dbReference type="NCBI Taxonomy" id="3002864"/>
    <lineage>
        <taxon>Archaea</taxon>
        <taxon>Methanobacteriati</taxon>
        <taxon>Methanobacteriota</taxon>
        <taxon>Stenosarchaea group</taxon>
        <taxon>Methanomicrobia</taxon>
        <taxon>Methanomicrobiales</taxon>
        <taxon>Methanocorpusculaceae</taxon>
        <taxon>Methanocorpusculum</taxon>
    </lineage>
</organism>
<comment type="similarity">
    <text evidence="1 6 7">Belongs to the universal ribosomal protein uS13 family.</text>
</comment>
<dbReference type="Pfam" id="PF00416">
    <property type="entry name" value="Ribosomal_S13"/>
    <property type="match status" value="1"/>
</dbReference>
<dbReference type="Proteomes" id="UP001141336">
    <property type="component" value="Unassembled WGS sequence"/>
</dbReference>
<evidence type="ECO:0000313" key="9">
    <source>
        <dbReference type="Proteomes" id="UP001141336"/>
    </source>
</evidence>
<comment type="subunit">
    <text evidence="6">Part of the 30S ribosomal subunit. Forms a loose heterodimer with protein S19. Forms two bridges to the 50S subunit in the 70S ribosome.</text>
</comment>
<accession>A0ABT4IM27</accession>
<dbReference type="InterPro" id="IPR010979">
    <property type="entry name" value="Ribosomal_uS13-like_H2TH"/>
</dbReference>
<dbReference type="InterPro" id="IPR001892">
    <property type="entry name" value="Ribosomal_uS13"/>
</dbReference>
<dbReference type="Gene3D" id="4.10.910.10">
    <property type="entry name" value="30s ribosomal protein s13, domain 2"/>
    <property type="match status" value="1"/>
</dbReference>
<dbReference type="NCBIfam" id="NF003140">
    <property type="entry name" value="PRK04053.1"/>
    <property type="match status" value="1"/>
</dbReference>
<dbReference type="PIRSF" id="PIRSF002134">
    <property type="entry name" value="Ribosomal_S13"/>
    <property type="match status" value="1"/>
</dbReference>
<evidence type="ECO:0000256" key="6">
    <source>
        <dbReference type="HAMAP-Rule" id="MF_01315"/>
    </source>
</evidence>
<evidence type="ECO:0000256" key="1">
    <source>
        <dbReference type="ARBA" id="ARBA00008080"/>
    </source>
</evidence>
<dbReference type="PANTHER" id="PTHR10871:SF3">
    <property type="entry name" value="SMALL RIBOSOMAL SUBUNIT PROTEIN US13"/>
    <property type="match status" value="1"/>
</dbReference>
<dbReference type="PROSITE" id="PS00646">
    <property type="entry name" value="RIBOSOMAL_S13_1"/>
    <property type="match status" value="1"/>
</dbReference>
<dbReference type="SUPFAM" id="SSF46946">
    <property type="entry name" value="S13-like H2TH domain"/>
    <property type="match status" value="1"/>
</dbReference>
<evidence type="ECO:0000256" key="5">
    <source>
        <dbReference type="ARBA" id="ARBA00023274"/>
    </source>
</evidence>